<sequence>MRPTVCYQCGVDLEETGENCQRCGAPISTQIPNYPRFGGGGVIITIWILFVVLVIMLAISWFTMD</sequence>
<proteinExistence type="predicted"/>
<accession>A0A7T0BXG0</accession>
<name>A0A7T0BXG0_9BACT</name>
<evidence type="ECO:0008006" key="4">
    <source>
        <dbReference type="Google" id="ProtNLM"/>
    </source>
</evidence>
<evidence type="ECO:0000256" key="1">
    <source>
        <dbReference type="SAM" id="Phobius"/>
    </source>
</evidence>
<reference evidence="2 3" key="1">
    <citation type="submission" date="2020-02" db="EMBL/GenBank/DDBJ databases">
        <title>Genomic and physiological characterization of two novel Nitrospinaceae genera.</title>
        <authorList>
            <person name="Mueller A.J."/>
            <person name="Jung M.-Y."/>
            <person name="Strachan C.R."/>
            <person name="Herbold C.W."/>
            <person name="Kirkegaard R.H."/>
            <person name="Daims H."/>
        </authorList>
    </citation>
    <scope>NUCLEOTIDE SEQUENCE [LARGE SCALE GENOMIC DNA]</scope>
    <source>
        <strain evidence="2">EB</strain>
    </source>
</reference>
<keyword evidence="1" id="KW-0472">Membrane</keyword>
<dbReference type="KEGG" id="nli:G3M70_12990"/>
<keyword evidence="1" id="KW-1133">Transmembrane helix</keyword>
<dbReference type="AlphaFoldDB" id="A0A7T0BXG0"/>
<dbReference type="EMBL" id="CP048685">
    <property type="protein sequence ID" value="QPJ62741.1"/>
    <property type="molecule type" value="Genomic_DNA"/>
</dbReference>
<protein>
    <recommendedName>
        <fullName evidence="4">Zinc-ribbon domain-containing protein</fullName>
    </recommendedName>
</protein>
<evidence type="ECO:0000313" key="3">
    <source>
        <dbReference type="Proteomes" id="UP000594688"/>
    </source>
</evidence>
<dbReference type="Proteomes" id="UP000594688">
    <property type="component" value="Chromosome"/>
</dbReference>
<evidence type="ECO:0000313" key="2">
    <source>
        <dbReference type="EMBL" id="QPJ62741.1"/>
    </source>
</evidence>
<feature type="transmembrane region" description="Helical" evidence="1">
    <location>
        <begin position="42"/>
        <end position="62"/>
    </location>
</feature>
<organism evidence="2 3">
    <name type="scientific">Candidatus Nitronauta litoralis</name>
    <dbReference type="NCBI Taxonomy" id="2705533"/>
    <lineage>
        <taxon>Bacteria</taxon>
        <taxon>Pseudomonadati</taxon>
        <taxon>Nitrospinota/Tectimicrobiota group</taxon>
        <taxon>Nitrospinota</taxon>
        <taxon>Nitrospinia</taxon>
        <taxon>Nitrospinales</taxon>
        <taxon>Nitrospinaceae</taxon>
        <taxon>Candidatus Nitronauta</taxon>
    </lineage>
</organism>
<keyword evidence="1" id="KW-0812">Transmembrane</keyword>
<gene>
    <name evidence="2" type="ORF">G3M70_12990</name>
</gene>